<dbReference type="Pfam" id="PF24855">
    <property type="entry name" value="DUF7729"/>
    <property type="match status" value="1"/>
</dbReference>
<proteinExistence type="predicted"/>
<evidence type="ECO:0000313" key="3">
    <source>
        <dbReference type="EMBL" id="EME49423.1"/>
    </source>
</evidence>
<evidence type="ECO:0000256" key="1">
    <source>
        <dbReference type="SAM" id="MobiDB-lite"/>
    </source>
</evidence>
<sequence length="374" mass="40755">MTTASPSCSSTRTPRAAVQPWLCYRQCWNEAIPAWCHRRRPAPGRTTSKQIHRSFSRGSNLVLALLVCLLAFCQDTKADVIYGSGDIFPRDLLFDRSEPPPLPRMLLERRQDDSSSSRPTTTIRPTGMQTATATGSFSLPRPFDTSIGNNFTATTCPTFFQSFLNNQTFRDCLPFSLLLQTSNSFFAASRSPLRLAETLDATCNVNLNTCSALMSQYAQQIQQTSHCGADLEMQNPVVTQAYNGFVSYSTLYHAGCLTNTDGSYCFSDAVANISSPSSSYIYYLPLGVRLPGGSRPACTACLQDTMAVFVTTAGNASQPLSQDYVNAAEQVQMSCGPQFVDSSVSRSAATVSSPFHSPSTGLVGVLISELKFWQ</sequence>
<name>N1Q2F0_DOTSN</name>
<feature type="domain" description="DUF7729" evidence="2">
    <location>
        <begin position="138"/>
        <end position="343"/>
    </location>
</feature>
<protein>
    <recommendedName>
        <fullName evidence="2">DUF7729 domain-containing protein</fullName>
    </recommendedName>
</protein>
<dbReference type="OMA" id="WRANTTI"/>
<evidence type="ECO:0000313" key="4">
    <source>
        <dbReference type="Proteomes" id="UP000016933"/>
    </source>
</evidence>
<reference evidence="4" key="1">
    <citation type="journal article" date="2012" name="PLoS Genet.">
        <title>The genomes of the fungal plant pathogens Cladosporium fulvum and Dothistroma septosporum reveal adaptation to different hosts and lifestyles but also signatures of common ancestry.</title>
        <authorList>
            <person name="de Wit P.J.G.M."/>
            <person name="van der Burgt A."/>
            <person name="Oekmen B."/>
            <person name="Stergiopoulos I."/>
            <person name="Abd-Elsalam K.A."/>
            <person name="Aerts A.L."/>
            <person name="Bahkali A.H."/>
            <person name="Beenen H.G."/>
            <person name="Chettri P."/>
            <person name="Cox M.P."/>
            <person name="Datema E."/>
            <person name="de Vries R.P."/>
            <person name="Dhillon B."/>
            <person name="Ganley A.R."/>
            <person name="Griffiths S.A."/>
            <person name="Guo Y."/>
            <person name="Hamelin R.C."/>
            <person name="Henrissat B."/>
            <person name="Kabir M.S."/>
            <person name="Jashni M.K."/>
            <person name="Kema G."/>
            <person name="Klaubauf S."/>
            <person name="Lapidus A."/>
            <person name="Levasseur A."/>
            <person name="Lindquist E."/>
            <person name="Mehrabi R."/>
            <person name="Ohm R.A."/>
            <person name="Owen T.J."/>
            <person name="Salamov A."/>
            <person name="Schwelm A."/>
            <person name="Schijlen E."/>
            <person name="Sun H."/>
            <person name="van den Burg H.A."/>
            <person name="van Ham R.C.H.J."/>
            <person name="Zhang S."/>
            <person name="Goodwin S.B."/>
            <person name="Grigoriev I.V."/>
            <person name="Collemare J."/>
            <person name="Bradshaw R.E."/>
        </authorList>
    </citation>
    <scope>NUCLEOTIDE SEQUENCE [LARGE SCALE GENOMIC DNA]</scope>
    <source>
        <strain evidence="4">NZE10 / CBS 128990</strain>
    </source>
</reference>
<dbReference type="PANTHER" id="PTHR39460:SF1">
    <property type="entry name" value="C6 TRANSCRIPTION FACTOR"/>
    <property type="match status" value="1"/>
</dbReference>
<feature type="compositionally biased region" description="Polar residues" evidence="1">
    <location>
        <begin position="127"/>
        <end position="137"/>
    </location>
</feature>
<feature type="compositionally biased region" description="Low complexity" evidence="1">
    <location>
        <begin position="116"/>
        <end position="126"/>
    </location>
</feature>
<evidence type="ECO:0000259" key="2">
    <source>
        <dbReference type="Pfam" id="PF24855"/>
    </source>
</evidence>
<feature type="compositionally biased region" description="Basic and acidic residues" evidence="1">
    <location>
        <begin position="106"/>
        <end position="115"/>
    </location>
</feature>
<dbReference type="InterPro" id="IPR056146">
    <property type="entry name" value="DUF7729"/>
</dbReference>
<dbReference type="AlphaFoldDB" id="N1Q2F0"/>
<organism evidence="3 4">
    <name type="scientific">Dothistroma septosporum (strain NZE10 / CBS 128990)</name>
    <name type="common">Red band needle blight fungus</name>
    <name type="synonym">Mycosphaerella pini</name>
    <dbReference type="NCBI Taxonomy" id="675120"/>
    <lineage>
        <taxon>Eukaryota</taxon>
        <taxon>Fungi</taxon>
        <taxon>Dikarya</taxon>
        <taxon>Ascomycota</taxon>
        <taxon>Pezizomycotina</taxon>
        <taxon>Dothideomycetes</taxon>
        <taxon>Dothideomycetidae</taxon>
        <taxon>Mycosphaerellales</taxon>
        <taxon>Mycosphaerellaceae</taxon>
        <taxon>Dothistroma</taxon>
    </lineage>
</organism>
<feature type="region of interest" description="Disordered" evidence="1">
    <location>
        <begin position="103"/>
        <end position="139"/>
    </location>
</feature>
<accession>N1Q2F0</accession>
<dbReference type="HOGENOM" id="CLU_042319_3_0_1"/>
<gene>
    <name evidence="3" type="ORF">DOTSEDRAFT_84816</name>
</gene>
<dbReference type="Proteomes" id="UP000016933">
    <property type="component" value="Unassembled WGS sequence"/>
</dbReference>
<dbReference type="OrthoDB" id="2564812at2759"/>
<dbReference type="PANTHER" id="PTHR39460">
    <property type="entry name" value="EXPRESSED PROTEIN"/>
    <property type="match status" value="1"/>
</dbReference>
<keyword evidence="4" id="KW-1185">Reference proteome</keyword>
<reference evidence="3 4" key="2">
    <citation type="journal article" date="2012" name="PLoS Pathog.">
        <title>Diverse lifestyles and strategies of plant pathogenesis encoded in the genomes of eighteen Dothideomycetes fungi.</title>
        <authorList>
            <person name="Ohm R.A."/>
            <person name="Feau N."/>
            <person name="Henrissat B."/>
            <person name="Schoch C.L."/>
            <person name="Horwitz B.A."/>
            <person name="Barry K.W."/>
            <person name="Condon B.J."/>
            <person name="Copeland A.C."/>
            <person name="Dhillon B."/>
            <person name="Glaser F."/>
            <person name="Hesse C.N."/>
            <person name="Kosti I."/>
            <person name="LaButti K."/>
            <person name="Lindquist E.A."/>
            <person name="Lucas S."/>
            <person name="Salamov A.A."/>
            <person name="Bradshaw R.E."/>
            <person name="Ciuffetti L."/>
            <person name="Hamelin R.C."/>
            <person name="Kema G.H.J."/>
            <person name="Lawrence C."/>
            <person name="Scott J.A."/>
            <person name="Spatafora J.W."/>
            <person name="Turgeon B.G."/>
            <person name="de Wit P.J.G.M."/>
            <person name="Zhong S."/>
            <person name="Goodwin S.B."/>
            <person name="Grigoriev I.V."/>
        </authorList>
    </citation>
    <scope>NUCLEOTIDE SEQUENCE [LARGE SCALE GENOMIC DNA]</scope>
    <source>
        <strain evidence="4">NZE10 / CBS 128990</strain>
    </source>
</reference>
<dbReference type="EMBL" id="KB446535">
    <property type="protein sequence ID" value="EME49423.1"/>
    <property type="molecule type" value="Genomic_DNA"/>
</dbReference>
<dbReference type="eggNOG" id="ENOG502S3AD">
    <property type="taxonomic scope" value="Eukaryota"/>
</dbReference>